<evidence type="ECO:0000313" key="1">
    <source>
        <dbReference type="EMBL" id="ATY31478.1"/>
    </source>
</evidence>
<dbReference type="KEGG" id="sphc:CVN68_05360"/>
<accession>A0A2K8MC66</accession>
<dbReference type="AlphaFoldDB" id="A0A2K8MC66"/>
<name>A0A2K8MC66_9SPHN</name>
<gene>
    <name evidence="1" type="ORF">CVN68_05360</name>
</gene>
<evidence type="ECO:0000313" key="2">
    <source>
        <dbReference type="Proteomes" id="UP000229081"/>
    </source>
</evidence>
<sequence>MMTGFAIALLFGSAFIVSVWAMIATIRPQLHRFAELFRPASNLPALPARLGRVTIRAVPARLPAWAPLRAAA</sequence>
<protein>
    <submittedName>
        <fullName evidence="1">Uncharacterized protein</fullName>
    </submittedName>
</protein>
<proteinExistence type="predicted"/>
<dbReference type="EMBL" id="CP024923">
    <property type="protein sequence ID" value="ATY31478.1"/>
    <property type="molecule type" value="Genomic_DNA"/>
</dbReference>
<organism evidence="1 2">
    <name type="scientific">Sphingomonas psychrotolerans</name>
    <dbReference type="NCBI Taxonomy" id="1327635"/>
    <lineage>
        <taxon>Bacteria</taxon>
        <taxon>Pseudomonadati</taxon>
        <taxon>Pseudomonadota</taxon>
        <taxon>Alphaproteobacteria</taxon>
        <taxon>Sphingomonadales</taxon>
        <taxon>Sphingomonadaceae</taxon>
        <taxon>Sphingomonas</taxon>
    </lineage>
</organism>
<keyword evidence="2" id="KW-1185">Reference proteome</keyword>
<reference evidence="1 2" key="1">
    <citation type="submission" date="2017-11" db="EMBL/GenBank/DDBJ databases">
        <title>Complete genome sequence of Sphingomonas sp. Strain Cra20, a psychrotolerant potential plant growth promoting rhizobacteria.</title>
        <authorList>
            <person name="Luo Y."/>
        </authorList>
    </citation>
    <scope>NUCLEOTIDE SEQUENCE [LARGE SCALE GENOMIC DNA]</scope>
    <source>
        <strain evidence="1 2">Cra20</strain>
    </source>
</reference>
<dbReference type="Proteomes" id="UP000229081">
    <property type="component" value="Chromosome"/>
</dbReference>